<dbReference type="PANTHER" id="PTHR47234:SF3">
    <property type="entry name" value="SECRETIN_TONB SHORT N-TERMINAL DOMAIN-CONTAINING PROTEIN"/>
    <property type="match status" value="1"/>
</dbReference>
<accession>T0IM10</accession>
<evidence type="ECO:0000259" key="14">
    <source>
        <dbReference type="Pfam" id="PF00593"/>
    </source>
</evidence>
<evidence type="ECO:0000313" key="17">
    <source>
        <dbReference type="Proteomes" id="UP000015531"/>
    </source>
</evidence>
<proteinExistence type="inferred from homology"/>
<evidence type="ECO:0000256" key="9">
    <source>
        <dbReference type="PROSITE-ProRule" id="PRU01360"/>
    </source>
</evidence>
<keyword evidence="3 9" id="KW-1134">Transmembrane beta strand</keyword>
<feature type="domain" description="TonB-dependent receptor plug" evidence="15">
    <location>
        <begin position="69"/>
        <end position="187"/>
    </location>
</feature>
<evidence type="ECO:0000256" key="2">
    <source>
        <dbReference type="ARBA" id="ARBA00022448"/>
    </source>
</evidence>
<reference evidence="16 17" key="1">
    <citation type="journal article" date="2013" name="Genome Announc.">
        <title>Draft Genome Sequence of Sphingobium lactosutens Strain DS20T, Isolated from a Hexachlorocyclohexane Dumpsite.</title>
        <authorList>
            <person name="Kumar R."/>
            <person name="Dwivedi V."/>
            <person name="Negi V."/>
            <person name="Khurana J.P."/>
            <person name="Lal R."/>
        </authorList>
    </citation>
    <scope>NUCLEOTIDE SEQUENCE [LARGE SCALE GENOMIC DNA]</scope>
    <source>
        <strain evidence="16 17">DS20</strain>
    </source>
</reference>
<sequence length="934" mass="99493">MKPVRRRSRSTHSLYAKTLLCAAASLPAIAHAQVTQKDQAAAETSQDATDPVINDIVVTGSRVVRDGFNAPAPTTVLGSATLEQRGAINISEALNDIPAFTPTTSTGTAGARPFAPGANYANLRSLGPTRTLVLVNGRRFTPSVPSFGTVGANQVDLNLIPPILLERAEVVTGGASAQYGSDAVAGVVNLLLNTKFEGGKIEAEKGISQEGDNSEFRASGMYGFSFGGGRGHVVVAGEYYRNDGVGDIYTRKWGRRDTQIVANPSAATNGLPRFIISDNVRLSAMTPGGLITSGPLKGTMFGPGGSTSQFPYGDLAGSLFMIGGGIPNYGLASGVQLVPEMERGAGFLHAEYELGSDVTAFVEGSYGANDATSIGIQPRNSGNLTIQASNPFLPDAVQARAAAAGVTSFSFGRISDDIGQIRIRVKNENFRIATGLNGNVGDWKWDFYYQYGQNDYRQRQEGALINANYIQAIDAVRNANGDIVCRNPANGCVPINIFGEGSPSAAAIDFVTGDAVTRTVYDQHVAAANISGEPFSTWAGPVSIAAGVEYRREEQHTTSDAISQSDGFNQQNPKPLDGSFSVKEGYLETVIPLAADTAWARNLDLNAAIRYADYSTVGGVVTWKAGVSYSVNDWLLIRATRSRDIRAPNIFELKAAPTPTLSNINDPFTNSQVQVRQFLSGNTDLKEEVANTLSAGVVLKPFRGFQMSVDYYKIDLKDAIASIQGNGTVSICAATGDPFFCGNIIRNDAGVITRINAPYVNLGTVTTEGLDVEAQYRTSLGSGDISFRGVGTYTFEASSNYGAGSIDRVGEVGTNNSTVNPTPRFRGTFTTTYELDGFAGTVQLNYIAKGKYDATYVEGVDINDNSIPSRLYTMLSLSQKVNAGSSTFQLFGTINNLFNVSPPRVPSTTFFLPTNPAYYDTVGRNFRVGVRMSF</sequence>
<protein>
    <recommendedName>
        <fullName evidence="18">TonB-denpendent receptor</fullName>
    </recommendedName>
</protein>
<evidence type="ECO:0000256" key="3">
    <source>
        <dbReference type="ARBA" id="ARBA00022452"/>
    </source>
</evidence>
<keyword evidence="8 9" id="KW-0998">Cell outer membrane</keyword>
<evidence type="ECO:0000256" key="6">
    <source>
        <dbReference type="ARBA" id="ARBA00023077"/>
    </source>
</evidence>
<dbReference type="InterPro" id="IPR010917">
    <property type="entry name" value="TonB_rcpt_CS"/>
</dbReference>
<dbReference type="eggNOG" id="COG1629">
    <property type="taxonomic scope" value="Bacteria"/>
</dbReference>
<dbReference type="Pfam" id="PF00593">
    <property type="entry name" value="TonB_dep_Rec_b-barrel"/>
    <property type="match status" value="1"/>
</dbReference>
<dbReference type="RefSeq" id="WP_021228877.1">
    <property type="nucleotide sequence ID" value="NZ_ATDP01000110.1"/>
</dbReference>
<dbReference type="Pfam" id="PF07715">
    <property type="entry name" value="Plug"/>
    <property type="match status" value="1"/>
</dbReference>
<dbReference type="PROSITE" id="PS52016">
    <property type="entry name" value="TONB_DEPENDENT_REC_3"/>
    <property type="match status" value="1"/>
</dbReference>
<dbReference type="InterPro" id="IPR012910">
    <property type="entry name" value="Plug_dom"/>
</dbReference>
<evidence type="ECO:0000256" key="10">
    <source>
        <dbReference type="PROSITE-ProRule" id="PRU10144"/>
    </source>
</evidence>
<dbReference type="InterPro" id="IPR036942">
    <property type="entry name" value="Beta-barrel_TonB_sf"/>
</dbReference>
<gene>
    <name evidence="16" type="ORF">RLDS_27265</name>
</gene>
<evidence type="ECO:0008006" key="18">
    <source>
        <dbReference type="Google" id="ProtNLM"/>
    </source>
</evidence>
<dbReference type="EMBL" id="ATDP01000110">
    <property type="protein sequence ID" value="EQB10684.1"/>
    <property type="molecule type" value="Genomic_DNA"/>
</dbReference>
<feature type="signal peptide" evidence="13">
    <location>
        <begin position="1"/>
        <end position="32"/>
    </location>
</feature>
<evidence type="ECO:0000256" key="4">
    <source>
        <dbReference type="ARBA" id="ARBA00022692"/>
    </source>
</evidence>
<dbReference type="PATRIC" id="fig|1331060.3.peg.5305"/>
<comment type="subcellular location">
    <subcellularLocation>
        <location evidence="1 9">Cell outer membrane</location>
        <topology evidence="1 9">Multi-pass membrane protein</topology>
    </subcellularLocation>
</comment>
<dbReference type="SUPFAM" id="SSF56935">
    <property type="entry name" value="Porins"/>
    <property type="match status" value="1"/>
</dbReference>
<dbReference type="PANTHER" id="PTHR47234">
    <property type="match status" value="1"/>
</dbReference>
<dbReference type="InterPro" id="IPR039426">
    <property type="entry name" value="TonB-dep_rcpt-like"/>
</dbReference>
<dbReference type="InterPro" id="IPR037066">
    <property type="entry name" value="Plug_dom_sf"/>
</dbReference>
<dbReference type="Gene3D" id="2.40.170.20">
    <property type="entry name" value="TonB-dependent receptor, beta-barrel domain"/>
    <property type="match status" value="1"/>
</dbReference>
<name>T0IM10_9SPHN</name>
<comment type="caution">
    <text evidence="16">The sequence shown here is derived from an EMBL/GenBank/DDBJ whole genome shotgun (WGS) entry which is preliminary data.</text>
</comment>
<dbReference type="Proteomes" id="UP000015531">
    <property type="component" value="Unassembled WGS sequence"/>
</dbReference>
<keyword evidence="7 9" id="KW-0472">Membrane</keyword>
<feature type="compositionally biased region" description="Polar residues" evidence="12">
    <location>
        <begin position="558"/>
        <end position="573"/>
    </location>
</feature>
<evidence type="ECO:0000256" key="12">
    <source>
        <dbReference type="SAM" id="MobiDB-lite"/>
    </source>
</evidence>
<feature type="region of interest" description="Disordered" evidence="12">
    <location>
        <begin position="555"/>
        <end position="574"/>
    </location>
</feature>
<keyword evidence="5 13" id="KW-0732">Signal</keyword>
<keyword evidence="17" id="KW-1185">Reference proteome</keyword>
<organism evidence="16 17">
    <name type="scientific">Sphingobium lactosutens DS20</name>
    <dbReference type="NCBI Taxonomy" id="1331060"/>
    <lineage>
        <taxon>Bacteria</taxon>
        <taxon>Pseudomonadati</taxon>
        <taxon>Pseudomonadota</taxon>
        <taxon>Alphaproteobacteria</taxon>
        <taxon>Sphingomonadales</taxon>
        <taxon>Sphingomonadaceae</taxon>
        <taxon>Sphingobium</taxon>
    </lineage>
</organism>
<evidence type="ECO:0000313" key="16">
    <source>
        <dbReference type="EMBL" id="EQB10684.1"/>
    </source>
</evidence>
<comment type="similarity">
    <text evidence="9 11">Belongs to the TonB-dependent receptor family.</text>
</comment>
<evidence type="ECO:0000256" key="13">
    <source>
        <dbReference type="SAM" id="SignalP"/>
    </source>
</evidence>
<evidence type="ECO:0000256" key="1">
    <source>
        <dbReference type="ARBA" id="ARBA00004571"/>
    </source>
</evidence>
<dbReference type="GO" id="GO:0009279">
    <property type="term" value="C:cell outer membrane"/>
    <property type="evidence" value="ECO:0007669"/>
    <property type="project" value="UniProtKB-SubCell"/>
</dbReference>
<dbReference type="PROSITE" id="PS01156">
    <property type="entry name" value="TONB_DEPENDENT_REC_2"/>
    <property type="match status" value="1"/>
</dbReference>
<keyword evidence="2 9" id="KW-0813">Transport</keyword>
<feature type="domain" description="TonB-dependent receptor-like beta-barrel" evidence="14">
    <location>
        <begin position="410"/>
        <end position="897"/>
    </location>
</feature>
<dbReference type="eggNOG" id="COG4206">
    <property type="taxonomic scope" value="Bacteria"/>
</dbReference>
<dbReference type="InterPro" id="IPR000531">
    <property type="entry name" value="Beta-barrel_TonB"/>
</dbReference>
<feature type="short sequence motif" description="TonB C-terminal box" evidence="10">
    <location>
        <begin position="917"/>
        <end position="934"/>
    </location>
</feature>
<evidence type="ECO:0000256" key="11">
    <source>
        <dbReference type="RuleBase" id="RU003357"/>
    </source>
</evidence>
<evidence type="ECO:0000259" key="15">
    <source>
        <dbReference type="Pfam" id="PF07715"/>
    </source>
</evidence>
<dbReference type="AlphaFoldDB" id="T0IM10"/>
<evidence type="ECO:0000256" key="7">
    <source>
        <dbReference type="ARBA" id="ARBA00023136"/>
    </source>
</evidence>
<feature type="chain" id="PRO_5004564806" description="TonB-denpendent receptor" evidence="13">
    <location>
        <begin position="33"/>
        <end position="934"/>
    </location>
</feature>
<dbReference type="Gene3D" id="2.170.130.10">
    <property type="entry name" value="TonB-dependent receptor, plug domain"/>
    <property type="match status" value="1"/>
</dbReference>
<keyword evidence="6 11" id="KW-0798">TonB box</keyword>
<dbReference type="OrthoDB" id="7051241at2"/>
<evidence type="ECO:0000256" key="8">
    <source>
        <dbReference type="ARBA" id="ARBA00023237"/>
    </source>
</evidence>
<evidence type="ECO:0000256" key="5">
    <source>
        <dbReference type="ARBA" id="ARBA00022729"/>
    </source>
</evidence>
<keyword evidence="4 9" id="KW-0812">Transmembrane</keyword>